<dbReference type="EMBL" id="JAVNWW010000001">
    <property type="protein sequence ID" value="MDU0807827.1"/>
    <property type="molecule type" value="Genomic_DNA"/>
</dbReference>
<dbReference type="PROSITE" id="PS51257">
    <property type="entry name" value="PROKAR_LIPOPROTEIN"/>
    <property type="match status" value="1"/>
</dbReference>
<gene>
    <name evidence="2" type="ORF">PQG45_02125</name>
</gene>
<keyword evidence="3" id="KW-1185">Reference proteome</keyword>
<evidence type="ECO:0000313" key="3">
    <source>
        <dbReference type="Proteomes" id="UP001249959"/>
    </source>
</evidence>
<evidence type="ECO:0000256" key="1">
    <source>
        <dbReference type="SAM" id="SignalP"/>
    </source>
</evidence>
<reference evidence="2 3" key="1">
    <citation type="submission" date="2023-09" db="EMBL/GenBank/DDBJ databases">
        <title>Aquirufa genomes.</title>
        <authorList>
            <person name="Pitt A."/>
        </authorList>
    </citation>
    <scope>NUCLEOTIDE SEQUENCE [LARGE SCALE GENOMIC DNA]</scope>
    <source>
        <strain evidence="2 3">LEOWEIH-7C</strain>
    </source>
</reference>
<dbReference type="Proteomes" id="UP001249959">
    <property type="component" value="Unassembled WGS sequence"/>
</dbReference>
<feature type="signal peptide" evidence="1">
    <location>
        <begin position="1"/>
        <end position="21"/>
    </location>
</feature>
<evidence type="ECO:0000313" key="2">
    <source>
        <dbReference type="EMBL" id="MDU0807827.1"/>
    </source>
</evidence>
<name>A0ABU3TPN6_9BACT</name>
<feature type="chain" id="PRO_5045764398" description="Lipoprotein" evidence="1">
    <location>
        <begin position="22"/>
        <end position="225"/>
    </location>
</feature>
<organism evidence="2 3">
    <name type="scientific">Aquirufa regiilacus</name>
    <dbReference type="NCBI Taxonomy" id="3024868"/>
    <lineage>
        <taxon>Bacteria</taxon>
        <taxon>Pseudomonadati</taxon>
        <taxon>Bacteroidota</taxon>
        <taxon>Cytophagia</taxon>
        <taxon>Cytophagales</taxon>
        <taxon>Flectobacillaceae</taxon>
        <taxon>Aquirufa</taxon>
    </lineage>
</organism>
<keyword evidence="1" id="KW-0732">Signal</keyword>
<comment type="caution">
    <text evidence="2">The sequence shown here is derived from an EMBL/GenBank/DDBJ whole genome shotgun (WGS) entry which is preliminary data.</text>
</comment>
<accession>A0ABU3TPN6</accession>
<sequence length="225" mass="24617">MKYILSILVSLVLFACGSSNSEVKVNPTRSLNEVLACENLAGLEKKYGKDSLIADTTWVIGDDSLRGTILYPNSSRQVYVYYSDGQIVDVTIVGNTSEWKTDSGLLLGMPLQSVQAINQKNFTLSGFNWKHAGSVVSWEGGKLMGDNTLGHLASFSNASNQHEGISDAEYQQISGETEFDVRHELIQKLNPSLDLISLVRPFIPNKEEGKSMGKRISDSQVPAGK</sequence>
<protein>
    <recommendedName>
        <fullName evidence="4">Lipoprotein</fullName>
    </recommendedName>
</protein>
<dbReference type="RefSeq" id="WP_316070221.1">
    <property type="nucleotide sequence ID" value="NZ_JAVNWW010000001.1"/>
</dbReference>
<evidence type="ECO:0008006" key="4">
    <source>
        <dbReference type="Google" id="ProtNLM"/>
    </source>
</evidence>
<proteinExistence type="predicted"/>